<gene>
    <name evidence="4" type="ORF">GJ699_25300</name>
</gene>
<dbReference type="AlphaFoldDB" id="A0A6I2L6C4"/>
<evidence type="ECO:0000256" key="2">
    <source>
        <dbReference type="SAM" id="SignalP"/>
    </source>
</evidence>
<organism evidence="4 5">
    <name type="scientific">Duganella guangzhouensis</name>
    <dbReference type="NCBI Taxonomy" id="2666084"/>
    <lineage>
        <taxon>Bacteria</taxon>
        <taxon>Pseudomonadati</taxon>
        <taxon>Pseudomonadota</taxon>
        <taxon>Betaproteobacteria</taxon>
        <taxon>Burkholderiales</taxon>
        <taxon>Oxalobacteraceae</taxon>
        <taxon>Telluria group</taxon>
        <taxon>Duganella</taxon>
    </lineage>
</organism>
<feature type="chain" id="PRO_5026269813" evidence="2">
    <location>
        <begin position="20"/>
        <end position="235"/>
    </location>
</feature>
<sequence length="235" mass="25825">MLAHMLLAATLAALPAAHAADKAPLRYVEKVDGMPSPNQPPKTEFQDKLGAALARQLGRPLQYVELPRTRVMAALENGDGDVLCSYLPQWLPGDVDWTRAFIPISEVVITRPGVKPPASLQELRGKRLGMVLGFRYPELEKVIGQDYIRDDAPSAPLSIRKWVAGRFDYLVTPTTIFNKQVEAGNIPPGYHMLTVYDVMTMCAVSRKSAISVGEVNAAIHALEKSGELAKILRLR</sequence>
<evidence type="ECO:0000313" key="4">
    <source>
        <dbReference type="EMBL" id="MRW93310.1"/>
    </source>
</evidence>
<dbReference type="EMBL" id="WKJK01000016">
    <property type="protein sequence ID" value="MRW93310.1"/>
    <property type="molecule type" value="Genomic_DNA"/>
</dbReference>
<dbReference type="PANTHER" id="PTHR35936">
    <property type="entry name" value="MEMBRANE-BOUND LYTIC MUREIN TRANSGLYCOSYLASE F"/>
    <property type="match status" value="1"/>
</dbReference>
<dbReference type="PANTHER" id="PTHR35936:SF6">
    <property type="entry name" value="AMINO ACID ABC TRANSPORTER SUBSTRATE-BINDING PAAT FAMILY PROTEIN"/>
    <property type="match status" value="1"/>
</dbReference>
<dbReference type="Gene3D" id="3.40.190.10">
    <property type="entry name" value="Periplasmic binding protein-like II"/>
    <property type="match status" value="2"/>
</dbReference>
<feature type="domain" description="Solute-binding protein family 3/N-terminal" evidence="3">
    <location>
        <begin position="33"/>
        <end position="235"/>
    </location>
</feature>
<keyword evidence="5" id="KW-1185">Reference proteome</keyword>
<reference evidence="4 5" key="1">
    <citation type="submission" date="2019-11" db="EMBL/GenBank/DDBJ databases">
        <title>Novel species isolated from a subtropical stream in China.</title>
        <authorList>
            <person name="Lu H."/>
        </authorList>
    </citation>
    <scope>NUCLEOTIDE SEQUENCE [LARGE SCALE GENOMIC DNA]</scope>
    <source>
        <strain evidence="4 5">FT80W</strain>
    </source>
</reference>
<proteinExistence type="predicted"/>
<comment type="caution">
    <text evidence="4">The sequence shown here is derived from an EMBL/GenBank/DDBJ whole genome shotgun (WGS) entry which is preliminary data.</text>
</comment>
<evidence type="ECO:0000259" key="3">
    <source>
        <dbReference type="SMART" id="SM00062"/>
    </source>
</evidence>
<dbReference type="Proteomes" id="UP000433309">
    <property type="component" value="Unassembled WGS sequence"/>
</dbReference>
<name>A0A6I2L6C4_9BURK</name>
<keyword evidence="1 2" id="KW-0732">Signal</keyword>
<protein>
    <submittedName>
        <fullName evidence="4">Transporter substrate-binding domain-containing protein</fullName>
    </submittedName>
</protein>
<accession>A0A6I2L6C4</accession>
<dbReference type="RefSeq" id="WP_154381585.1">
    <property type="nucleotide sequence ID" value="NZ_WKJK01000016.1"/>
</dbReference>
<dbReference type="InterPro" id="IPR001638">
    <property type="entry name" value="Solute-binding_3/MltF_N"/>
</dbReference>
<dbReference type="SMART" id="SM00062">
    <property type="entry name" value="PBPb"/>
    <property type="match status" value="1"/>
</dbReference>
<feature type="signal peptide" evidence="2">
    <location>
        <begin position="1"/>
        <end position="19"/>
    </location>
</feature>
<evidence type="ECO:0000313" key="5">
    <source>
        <dbReference type="Proteomes" id="UP000433309"/>
    </source>
</evidence>
<dbReference type="SUPFAM" id="SSF53850">
    <property type="entry name" value="Periplasmic binding protein-like II"/>
    <property type="match status" value="1"/>
</dbReference>
<evidence type="ECO:0000256" key="1">
    <source>
        <dbReference type="ARBA" id="ARBA00022729"/>
    </source>
</evidence>